<dbReference type="InterPro" id="IPR050807">
    <property type="entry name" value="TransReg_Diox_bact_type"/>
</dbReference>
<reference evidence="4" key="1">
    <citation type="journal article" date="2019" name="Int. J. Syst. Evol. Microbiol.">
        <title>The Global Catalogue of Microorganisms (GCM) 10K type strain sequencing project: providing services to taxonomists for standard genome sequencing and annotation.</title>
        <authorList>
            <consortium name="The Broad Institute Genomics Platform"/>
            <consortium name="The Broad Institute Genome Sequencing Center for Infectious Disease"/>
            <person name="Wu L."/>
            <person name="Ma J."/>
        </authorList>
    </citation>
    <scope>NUCLEOTIDE SEQUENCE [LARGE SCALE GENOMIC DNA]</scope>
    <source>
        <strain evidence="4">JCM 10083</strain>
    </source>
</reference>
<sequence>MPESSAVNELAARVFSVRKRRGLSQKQLARLSGISESWVSKLEQGIHRDVRLSTVRKLAAALQVSTTYLMGGRGDTEHEVEPDQTLWAPTYQALIGLAGPPGEEPTIDSVRGGIEALKAPLAGNRYSELAAALPVLLRDVETFDGEGRALRSQLLNTAGWVLTQTRQFAMAEPTLDRAIDIAEDRLDAAAAVNTRVWLHLRQGQLDQARTLATKWADDMEPRFSKATTAELTMWGRLLISVSNAAIRDNRPGEAEDALKLARAAAVRIGYEVLSDTSTARTFGPTTVGMIDAENAAVLDQPDRVLRIAERISSQPRYATSVSRLRHQLDVAHALTVTRRHAESLAVLQRLAEVAPEWLAAQRYGRDILSHMFAAKRTLTPEMRNLADAIGLPY</sequence>
<dbReference type="SUPFAM" id="SSF48452">
    <property type="entry name" value="TPR-like"/>
    <property type="match status" value="1"/>
</dbReference>
<feature type="domain" description="HTH cro/C1-type" evidence="2">
    <location>
        <begin position="18"/>
        <end position="69"/>
    </location>
</feature>
<dbReference type="SMART" id="SM00530">
    <property type="entry name" value="HTH_XRE"/>
    <property type="match status" value="1"/>
</dbReference>
<dbReference type="InterPro" id="IPR001387">
    <property type="entry name" value="Cro/C1-type_HTH"/>
</dbReference>
<dbReference type="Gene3D" id="1.10.260.40">
    <property type="entry name" value="lambda repressor-like DNA-binding domains"/>
    <property type="match status" value="1"/>
</dbReference>
<comment type="caution">
    <text evidence="3">The sequence shown here is derived from an EMBL/GenBank/DDBJ whole genome shotgun (WGS) entry which is preliminary data.</text>
</comment>
<evidence type="ECO:0000256" key="1">
    <source>
        <dbReference type="ARBA" id="ARBA00023125"/>
    </source>
</evidence>
<dbReference type="PANTHER" id="PTHR46797:SF1">
    <property type="entry name" value="METHYLPHOSPHONATE SYNTHASE"/>
    <property type="match status" value="1"/>
</dbReference>
<dbReference type="SUPFAM" id="SSF47413">
    <property type="entry name" value="lambda repressor-like DNA-binding domains"/>
    <property type="match status" value="1"/>
</dbReference>
<dbReference type="PANTHER" id="PTHR46797">
    <property type="entry name" value="HTH-TYPE TRANSCRIPTIONAL REGULATOR"/>
    <property type="match status" value="1"/>
</dbReference>
<dbReference type="EMBL" id="JBHTEE010000001">
    <property type="protein sequence ID" value="MFC7600973.1"/>
    <property type="molecule type" value="Genomic_DNA"/>
</dbReference>
<organism evidence="3 4">
    <name type="scientific">Streptosporangium amethystogenes subsp. fukuiense</name>
    <dbReference type="NCBI Taxonomy" id="698418"/>
    <lineage>
        <taxon>Bacteria</taxon>
        <taxon>Bacillati</taxon>
        <taxon>Actinomycetota</taxon>
        <taxon>Actinomycetes</taxon>
        <taxon>Streptosporangiales</taxon>
        <taxon>Streptosporangiaceae</taxon>
        <taxon>Streptosporangium</taxon>
    </lineage>
</organism>
<evidence type="ECO:0000259" key="2">
    <source>
        <dbReference type="PROSITE" id="PS50943"/>
    </source>
</evidence>
<dbReference type="InterPro" id="IPR010982">
    <property type="entry name" value="Lambda_DNA-bd_dom_sf"/>
</dbReference>
<dbReference type="Gene3D" id="1.25.40.10">
    <property type="entry name" value="Tetratricopeptide repeat domain"/>
    <property type="match status" value="1"/>
</dbReference>
<keyword evidence="1" id="KW-0238">DNA-binding</keyword>
<evidence type="ECO:0000313" key="4">
    <source>
        <dbReference type="Proteomes" id="UP001596514"/>
    </source>
</evidence>
<dbReference type="RefSeq" id="WP_343961046.1">
    <property type="nucleotide sequence ID" value="NZ_BAAAGK010000002.1"/>
</dbReference>
<dbReference type="Pfam" id="PF01381">
    <property type="entry name" value="HTH_3"/>
    <property type="match status" value="1"/>
</dbReference>
<protein>
    <submittedName>
        <fullName evidence="3">Helix-turn-helix domain-containing protein</fullName>
    </submittedName>
</protein>
<proteinExistence type="predicted"/>
<dbReference type="CDD" id="cd00093">
    <property type="entry name" value="HTH_XRE"/>
    <property type="match status" value="1"/>
</dbReference>
<evidence type="ECO:0000313" key="3">
    <source>
        <dbReference type="EMBL" id="MFC7600973.1"/>
    </source>
</evidence>
<dbReference type="PROSITE" id="PS50943">
    <property type="entry name" value="HTH_CROC1"/>
    <property type="match status" value="1"/>
</dbReference>
<dbReference type="Proteomes" id="UP001596514">
    <property type="component" value="Unassembled WGS sequence"/>
</dbReference>
<gene>
    <name evidence="3" type="ORF">ACFQVD_12795</name>
</gene>
<accession>A0ABW2SY38</accession>
<dbReference type="InterPro" id="IPR011990">
    <property type="entry name" value="TPR-like_helical_dom_sf"/>
</dbReference>
<keyword evidence="4" id="KW-1185">Reference proteome</keyword>
<name>A0ABW2SY38_9ACTN</name>